<comment type="similarity">
    <text evidence="2">Belongs to the TFIIA subunit 2 family.</text>
</comment>
<comment type="subcellular location">
    <subcellularLocation>
        <location evidence="1">Nucleus</location>
    </subcellularLocation>
</comment>
<dbReference type="Gene3D" id="2.30.18.10">
    <property type="entry name" value="Transcription factor IIA (TFIIA), beta-barrel domain"/>
    <property type="match status" value="1"/>
</dbReference>
<keyword evidence="6" id="KW-0539">Nucleus</keyword>
<dbReference type="InterPro" id="IPR015871">
    <property type="entry name" value="TFIIA_gsu_C"/>
</dbReference>
<feature type="domain" description="Transcription initiation factor IIA gamma subunit C-terminal" evidence="11">
    <location>
        <begin position="50"/>
        <end position="89"/>
    </location>
</feature>
<dbReference type="PIRSF" id="PIRSF009415">
    <property type="entry name" value="Hum_TFIIA_gamma"/>
    <property type="match status" value="1"/>
</dbReference>
<dbReference type="Gene3D" id="1.10.287.190">
    <property type="entry name" value="Transcription factor IIA gamma subunit, alpha-helical domain"/>
    <property type="match status" value="1"/>
</dbReference>
<evidence type="ECO:0000256" key="7">
    <source>
        <dbReference type="ARBA" id="ARBA00024733"/>
    </source>
</evidence>
<dbReference type="Pfam" id="PF02268">
    <property type="entry name" value="TFIIA_gamma_N"/>
    <property type="match status" value="1"/>
</dbReference>
<dbReference type="EMBL" id="JARKIE010000412">
    <property type="protein sequence ID" value="KAJ7642885.1"/>
    <property type="molecule type" value="Genomic_DNA"/>
</dbReference>
<accession>A0AAD7FU07</accession>
<dbReference type="SUPFAM" id="SSF47396">
    <property type="entry name" value="Transcription factor IIA (TFIIA), alpha-helical domain"/>
    <property type="match status" value="1"/>
</dbReference>
<dbReference type="Proteomes" id="UP001221757">
    <property type="component" value="Unassembled WGS sequence"/>
</dbReference>
<feature type="domain" description="Transcription initiation factor IIA gamma subunit N-terminal" evidence="10">
    <location>
        <begin position="1"/>
        <end position="39"/>
    </location>
</feature>
<evidence type="ECO:0000256" key="9">
    <source>
        <dbReference type="ARBA" id="ARBA00032215"/>
    </source>
</evidence>
<dbReference type="InterPro" id="IPR015872">
    <property type="entry name" value="TFIIA_gsu_N"/>
</dbReference>
<keyword evidence="4" id="KW-0805">Transcription regulation</keyword>
<evidence type="ECO:0000313" key="13">
    <source>
        <dbReference type="Proteomes" id="UP001221757"/>
    </source>
</evidence>
<organism evidence="12 13">
    <name type="scientific">Mycena rosella</name>
    <name type="common">Pink bonnet</name>
    <name type="synonym">Agaricus rosellus</name>
    <dbReference type="NCBI Taxonomy" id="1033263"/>
    <lineage>
        <taxon>Eukaryota</taxon>
        <taxon>Fungi</taxon>
        <taxon>Dikarya</taxon>
        <taxon>Basidiomycota</taxon>
        <taxon>Agaricomycotina</taxon>
        <taxon>Agaricomycetes</taxon>
        <taxon>Agaricomycetidae</taxon>
        <taxon>Agaricales</taxon>
        <taxon>Marasmiineae</taxon>
        <taxon>Mycenaceae</taxon>
        <taxon>Mycena</taxon>
    </lineage>
</organism>
<dbReference type="InterPro" id="IPR003194">
    <property type="entry name" value="TFIIA_gsu"/>
</dbReference>
<dbReference type="GO" id="GO:0006367">
    <property type="term" value="P:transcription initiation at RNA polymerase II promoter"/>
    <property type="evidence" value="ECO:0007669"/>
    <property type="project" value="InterPro"/>
</dbReference>
<gene>
    <name evidence="12" type="ORF">B0H17DRAFT_959986</name>
</gene>
<evidence type="ECO:0000256" key="8">
    <source>
        <dbReference type="ARBA" id="ARBA00029848"/>
    </source>
</evidence>
<comment type="function">
    <text evidence="7">TFIIA is a component of the transcription machinery of RNA polymerase II and plays an important role in transcriptional activation. TFIIA in a complex with TBP mediates transcriptional activity.</text>
</comment>
<dbReference type="SUPFAM" id="SSF50784">
    <property type="entry name" value="Transcription factor IIA (TFIIA), beta-barrel domain"/>
    <property type="match status" value="1"/>
</dbReference>
<evidence type="ECO:0000259" key="10">
    <source>
        <dbReference type="Pfam" id="PF02268"/>
    </source>
</evidence>
<evidence type="ECO:0000313" key="12">
    <source>
        <dbReference type="EMBL" id="KAJ7642885.1"/>
    </source>
</evidence>
<dbReference type="InterPro" id="IPR009083">
    <property type="entry name" value="TFIIA_a-hlx"/>
</dbReference>
<proteinExistence type="inferred from homology"/>
<dbReference type="InterPro" id="IPR009088">
    <property type="entry name" value="TFIIA_b-brl"/>
</dbReference>
<dbReference type="GO" id="GO:0005672">
    <property type="term" value="C:transcription factor TFIIA complex"/>
    <property type="evidence" value="ECO:0007669"/>
    <property type="project" value="InterPro"/>
</dbReference>
<evidence type="ECO:0000256" key="1">
    <source>
        <dbReference type="ARBA" id="ARBA00004123"/>
    </source>
</evidence>
<evidence type="ECO:0000256" key="4">
    <source>
        <dbReference type="ARBA" id="ARBA00023015"/>
    </source>
</evidence>
<evidence type="ECO:0000259" key="11">
    <source>
        <dbReference type="Pfam" id="PF02751"/>
    </source>
</evidence>
<evidence type="ECO:0000256" key="2">
    <source>
        <dbReference type="ARBA" id="ARBA00007675"/>
    </source>
</evidence>
<dbReference type="Pfam" id="PF02751">
    <property type="entry name" value="TFIIA_gamma_C"/>
    <property type="match status" value="1"/>
</dbReference>
<dbReference type="CDD" id="cd10014">
    <property type="entry name" value="TFIIA_gamma_C"/>
    <property type="match status" value="1"/>
</dbReference>
<keyword evidence="5" id="KW-0804">Transcription</keyword>
<evidence type="ECO:0000256" key="3">
    <source>
        <dbReference type="ARBA" id="ARBA00019928"/>
    </source>
</evidence>
<reference evidence="12" key="1">
    <citation type="submission" date="2023-03" db="EMBL/GenBank/DDBJ databases">
        <title>Massive genome expansion in bonnet fungi (Mycena s.s.) driven by repeated elements and novel gene families across ecological guilds.</title>
        <authorList>
            <consortium name="Lawrence Berkeley National Laboratory"/>
            <person name="Harder C.B."/>
            <person name="Miyauchi S."/>
            <person name="Viragh M."/>
            <person name="Kuo A."/>
            <person name="Thoen E."/>
            <person name="Andreopoulos B."/>
            <person name="Lu D."/>
            <person name="Skrede I."/>
            <person name="Drula E."/>
            <person name="Henrissat B."/>
            <person name="Morin E."/>
            <person name="Kohler A."/>
            <person name="Barry K."/>
            <person name="LaButti K."/>
            <person name="Morin E."/>
            <person name="Salamov A."/>
            <person name="Lipzen A."/>
            <person name="Mereny Z."/>
            <person name="Hegedus B."/>
            <person name="Baldrian P."/>
            <person name="Stursova M."/>
            <person name="Weitz H."/>
            <person name="Taylor A."/>
            <person name="Grigoriev I.V."/>
            <person name="Nagy L.G."/>
            <person name="Martin F."/>
            <person name="Kauserud H."/>
        </authorList>
    </citation>
    <scope>NUCLEOTIDE SEQUENCE</scope>
    <source>
        <strain evidence="12">CBHHK067</strain>
    </source>
</reference>
<name>A0AAD7FU07_MYCRO</name>
<protein>
    <recommendedName>
        <fullName evidence="3">Transcription initiation factor IIA subunit 2</fullName>
    </recommendedName>
    <alternativeName>
        <fullName evidence="9">General transcription factor IIA subunit 2</fullName>
    </alternativeName>
    <alternativeName>
        <fullName evidence="8">Transcription initiation factor IIA small chain</fullName>
    </alternativeName>
</protein>
<dbReference type="PANTHER" id="PTHR10966">
    <property type="entry name" value="TRANSCRIPTION INITIATION FACTOR IIA SUBUNIT 2"/>
    <property type="match status" value="1"/>
</dbReference>
<evidence type="ECO:0000256" key="5">
    <source>
        <dbReference type="ARBA" id="ARBA00023163"/>
    </source>
</evidence>
<comment type="caution">
    <text evidence="12">The sequence shown here is derived from an EMBL/GenBank/DDBJ whole genome shotgun (WGS) entry which is preliminary data.</text>
</comment>
<dbReference type="AlphaFoldDB" id="A0AAD7FU07"/>
<evidence type="ECO:0000256" key="6">
    <source>
        <dbReference type="ARBA" id="ARBA00023242"/>
    </source>
</evidence>
<sequence>SLGIALLDSLDEFIRENTISEELARAVLAQFDKAVADALAAKVQARASVKARLRTYRLCEEVWYFNLHDATFKLDRQHAFSAPRIKIVATRNTDVIESEIPTPQTSPMKRY</sequence>
<keyword evidence="13" id="KW-1185">Reference proteome</keyword>
<feature type="non-terminal residue" evidence="12">
    <location>
        <position position="1"/>
    </location>
</feature>